<protein>
    <recommendedName>
        <fullName evidence="4">YqzL family protein</fullName>
    </recommendedName>
</protein>
<dbReference type="KEGG" id="chy:CHY_1572"/>
<proteinExistence type="predicted"/>
<evidence type="ECO:0000256" key="1">
    <source>
        <dbReference type="SAM" id="Phobius"/>
    </source>
</evidence>
<keyword evidence="1" id="KW-1133">Transmembrane helix</keyword>
<gene>
    <name evidence="2" type="ordered locus">CHY_1572</name>
</gene>
<evidence type="ECO:0008006" key="4">
    <source>
        <dbReference type="Google" id="ProtNLM"/>
    </source>
</evidence>
<name>Q3ABT3_CARHZ</name>
<dbReference type="Proteomes" id="UP000002706">
    <property type="component" value="Chromosome"/>
</dbReference>
<dbReference type="STRING" id="246194.CHY_1572"/>
<accession>Q3ABT3</accession>
<dbReference type="EMBL" id="CP000141">
    <property type="protein sequence ID" value="ABB14429.1"/>
    <property type="molecule type" value="Genomic_DNA"/>
</dbReference>
<evidence type="ECO:0000313" key="3">
    <source>
        <dbReference type="Proteomes" id="UP000002706"/>
    </source>
</evidence>
<keyword evidence="1" id="KW-0472">Membrane</keyword>
<feature type="transmembrane region" description="Helical" evidence="1">
    <location>
        <begin position="12"/>
        <end position="28"/>
    </location>
</feature>
<keyword evidence="1" id="KW-0812">Transmembrane</keyword>
<sequence length="37" mass="4338">MGGMGEYLAKFWWSVFEATGSLTAYLIYKKLISYKRQ</sequence>
<evidence type="ECO:0000313" key="2">
    <source>
        <dbReference type="EMBL" id="ABB14429.1"/>
    </source>
</evidence>
<reference evidence="2 3" key="1">
    <citation type="journal article" date="2005" name="PLoS Genet.">
        <title>Life in hot carbon monoxide: the complete genome sequence of Carboxydothermus hydrogenoformans Z-2901.</title>
        <authorList>
            <person name="Wu M."/>
            <person name="Ren Q."/>
            <person name="Durkin A.S."/>
            <person name="Daugherty S.C."/>
            <person name="Brinkac L.M."/>
            <person name="Dodson R.J."/>
            <person name="Madupu R."/>
            <person name="Sullivan S.A."/>
            <person name="Kolonay J.F."/>
            <person name="Haft D.H."/>
            <person name="Nelson W.C."/>
            <person name="Tallon L.J."/>
            <person name="Jones K.M."/>
            <person name="Ulrich L.E."/>
            <person name="Gonzalez J.M."/>
            <person name="Zhulin I.B."/>
            <person name="Robb F.T."/>
            <person name="Eisen J.A."/>
        </authorList>
    </citation>
    <scope>NUCLEOTIDE SEQUENCE [LARGE SCALE GENOMIC DNA]</scope>
    <source>
        <strain evidence="3">ATCC BAA-161 / DSM 6008 / Z-2901</strain>
    </source>
</reference>
<organism evidence="2 3">
    <name type="scientific">Carboxydothermus hydrogenoformans (strain ATCC BAA-161 / DSM 6008 / Z-2901)</name>
    <dbReference type="NCBI Taxonomy" id="246194"/>
    <lineage>
        <taxon>Bacteria</taxon>
        <taxon>Bacillati</taxon>
        <taxon>Bacillota</taxon>
        <taxon>Clostridia</taxon>
        <taxon>Thermoanaerobacterales</taxon>
        <taxon>Thermoanaerobacteraceae</taxon>
        <taxon>Carboxydothermus</taxon>
    </lineage>
</organism>
<dbReference type="AlphaFoldDB" id="Q3ABT3"/>
<dbReference type="HOGENOM" id="CLU_3341820_0_0_9"/>
<dbReference type="InParanoid" id="Q3ABT3"/>
<keyword evidence="3" id="KW-1185">Reference proteome</keyword>